<reference evidence="6 7" key="1">
    <citation type="journal article" date="2024" name="BMC Genomics">
        <title>Genome assembly of redclaw crayfish (Cherax quadricarinatus) provides insights into its immune adaptation and hypoxia tolerance.</title>
        <authorList>
            <person name="Liu Z."/>
            <person name="Zheng J."/>
            <person name="Li H."/>
            <person name="Fang K."/>
            <person name="Wang S."/>
            <person name="He J."/>
            <person name="Zhou D."/>
            <person name="Weng S."/>
            <person name="Chi M."/>
            <person name="Gu Z."/>
            <person name="He J."/>
            <person name="Li F."/>
            <person name="Wang M."/>
        </authorList>
    </citation>
    <scope>NUCLEOTIDE SEQUENCE [LARGE SCALE GENOMIC DNA]</scope>
    <source>
        <strain evidence="6">ZL_2023a</strain>
    </source>
</reference>
<proteinExistence type="predicted"/>
<evidence type="ECO:0000256" key="3">
    <source>
        <dbReference type="ARBA" id="ARBA00023235"/>
    </source>
</evidence>
<dbReference type="EMBL" id="JARKIK010000016">
    <property type="protein sequence ID" value="KAK8747029.1"/>
    <property type="molecule type" value="Genomic_DNA"/>
</dbReference>
<accession>A0AAW0Y9Z8</accession>
<organism evidence="6 7">
    <name type="scientific">Cherax quadricarinatus</name>
    <name type="common">Australian red claw crayfish</name>
    <dbReference type="NCBI Taxonomy" id="27406"/>
    <lineage>
        <taxon>Eukaryota</taxon>
        <taxon>Metazoa</taxon>
        <taxon>Ecdysozoa</taxon>
        <taxon>Arthropoda</taxon>
        <taxon>Crustacea</taxon>
        <taxon>Multicrustacea</taxon>
        <taxon>Malacostraca</taxon>
        <taxon>Eumalacostraca</taxon>
        <taxon>Eucarida</taxon>
        <taxon>Decapoda</taxon>
        <taxon>Pleocyemata</taxon>
        <taxon>Astacidea</taxon>
        <taxon>Parastacoidea</taxon>
        <taxon>Parastacidae</taxon>
        <taxon>Cherax</taxon>
    </lineage>
</organism>
<comment type="caution">
    <text evidence="6">The sequence shown here is derived from an EMBL/GenBank/DDBJ whole genome shotgun (WGS) entry which is preliminary data.</text>
</comment>
<evidence type="ECO:0000256" key="2">
    <source>
        <dbReference type="ARBA" id="ARBA00022694"/>
    </source>
</evidence>
<dbReference type="GO" id="GO:0160148">
    <property type="term" value="F:tRNA pseudouridine(55) synthase activity"/>
    <property type="evidence" value="ECO:0007669"/>
    <property type="project" value="UniProtKB-EC"/>
</dbReference>
<evidence type="ECO:0000313" key="7">
    <source>
        <dbReference type="Proteomes" id="UP001445076"/>
    </source>
</evidence>
<dbReference type="Gene3D" id="3.30.70.2510">
    <property type="match status" value="1"/>
</dbReference>
<dbReference type="InterPro" id="IPR048741">
    <property type="entry name" value="Pus10-like_C"/>
</dbReference>
<protein>
    <recommendedName>
        <fullName evidence="1">tRNA pseudouridine(55) synthase</fullName>
        <ecNumber evidence="1">5.4.99.25</ecNumber>
    </recommendedName>
</protein>
<keyword evidence="7" id="KW-1185">Reference proteome</keyword>
<feature type="domain" description="Pus10-like C-terminal" evidence="5">
    <location>
        <begin position="300"/>
        <end position="407"/>
    </location>
</feature>
<dbReference type="Proteomes" id="UP001445076">
    <property type="component" value="Unassembled WGS sequence"/>
</dbReference>
<gene>
    <name evidence="6" type="ORF">OTU49_016951</name>
</gene>
<dbReference type="InterPro" id="IPR048742">
    <property type="entry name" value="Pus10_N_euk"/>
</dbReference>
<dbReference type="FunFam" id="3.30.70.2510:FF:000001">
    <property type="entry name" value="tRNA pseudouridine synthase Pus10"/>
    <property type="match status" value="1"/>
</dbReference>
<keyword evidence="3" id="KW-0413">Isomerase</keyword>
<evidence type="ECO:0000259" key="4">
    <source>
        <dbReference type="Pfam" id="PF21237"/>
    </source>
</evidence>
<dbReference type="InterPro" id="IPR039894">
    <property type="entry name" value="Pus10-like"/>
</dbReference>
<evidence type="ECO:0000259" key="5">
    <source>
        <dbReference type="Pfam" id="PF21238"/>
    </source>
</evidence>
<evidence type="ECO:0000256" key="1">
    <source>
        <dbReference type="ARBA" id="ARBA00012787"/>
    </source>
</evidence>
<keyword evidence="2" id="KW-0819">tRNA processing</keyword>
<dbReference type="AlphaFoldDB" id="A0AAW0Y9Z8"/>
<name>A0AAW0Y9Z8_CHEQU</name>
<dbReference type="EC" id="5.4.99.25" evidence="1"/>
<dbReference type="Pfam" id="PF21237">
    <property type="entry name" value="Pus10_N_euk"/>
    <property type="match status" value="1"/>
</dbReference>
<feature type="domain" description="Pus10 N-terminal eukaryotes" evidence="4">
    <location>
        <begin position="113"/>
        <end position="294"/>
    </location>
</feature>
<dbReference type="Pfam" id="PF21238">
    <property type="entry name" value="Pus10_C"/>
    <property type="match status" value="1"/>
</dbReference>
<dbReference type="PANTHER" id="PTHR21568:SF0">
    <property type="entry name" value="TRNA PSEUDOURIDINE SYNTHASE PUS10"/>
    <property type="match status" value="1"/>
</dbReference>
<evidence type="ECO:0000313" key="6">
    <source>
        <dbReference type="EMBL" id="KAK8747029.1"/>
    </source>
</evidence>
<sequence length="408" mass="45810">MLGMSALKFLEDVGCCRRCILVYLGDRSDILYAQLSLVNETIQKFVQQLNTDEEGVVVCSQDYSSSEYKENNDIKKTIVNDQNEVCTDSDGTVILSKNGNLEHIVKKQKCAVCITCIGLLQWGCSTDAVKLLSESVSHAGHDAAGFTLALSFPVSLSLRVHWIWALLLQAYPQFPTKGRDDHVGTIKDVWKNVVGPQVAAVVGKTFIVGPYQDFVLNVTSTYIHDLQDCKIMDQLCGNMFASRQKQRRKYSNGVYSKQAIDTAIKKLSDQEFLKVCSIPPSIPDEAISFSSLQCLHAPIYMAGRYNKYSRDLPQTPWFVEGERKLESSVQELLCQPLNKAVCAEDIKFSSSGREDVDVRCLGNGRPFVIEFINPCHTKFSREDISKLQNLINDSTRLIRLRDLQIIDK</sequence>
<dbReference type="PANTHER" id="PTHR21568">
    <property type="entry name" value="TRNA PSEUDOURIDINE SYNTHASE PUS10"/>
    <property type="match status" value="1"/>
</dbReference>
<dbReference type="GO" id="GO:0031119">
    <property type="term" value="P:tRNA pseudouridine synthesis"/>
    <property type="evidence" value="ECO:0007669"/>
    <property type="project" value="TreeGrafter"/>
</dbReference>